<dbReference type="Pfam" id="PF13505">
    <property type="entry name" value="OMP_b-brl"/>
    <property type="match status" value="2"/>
</dbReference>
<comment type="subcellular location">
    <subcellularLocation>
        <location evidence="1">Membrane</location>
    </subcellularLocation>
</comment>
<protein>
    <submittedName>
        <fullName evidence="7">Outer membrane beta-barrel protein</fullName>
    </submittedName>
</protein>
<dbReference type="RefSeq" id="WP_279964550.1">
    <property type="nucleotide sequence ID" value="NZ_CP122537.1"/>
</dbReference>
<evidence type="ECO:0000259" key="6">
    <source>
        <dbReference type="Pfam" id="PF13505"/>
    </source>
</evidence>
<evidence type="ECO:0000256" key="5">
    <source>
        <dbReference type="SAM" id="SignalP"/>
    </source>
</evidence>
<keyword evidence="2 5" id="KW-0732">Signal</keyword>
<organism evidence="7 8">
    <name type="scientific">Jannaschia ovalis</name>
    <dbReference type="NCBI Taxonomy" id="3038773"/>
    <lineage>
        <taxon>Bacteria</taxon>
        <taxon>Pseudomonadati</taxon>
        <taxon>Pseudomonadota</taxon>
        <taxon>Alphaproteobacteria</taxon>
        <taxon>Rhodobacterales</taxon>
        <taxon>Roseobacteraceae</taxon>
        <taxon>Jannaschia</taxon>
    </lineage>
</organism>
<evidence type="ECO:0000313" key="7">
    <source>
        <dbReference type="EMBL" id="WGH77928.1"/>
    </source>
</evidence>
<dbReference type="PANTHER" id="PTHR34001:SF3">
    <property type="entry name" value="BLL7405 PROTEIN"/>
    <property type="match status" value="1"/>
</dbReference>
<dbReference type="InterPro" id="IPR051692">
    <property type="entry name" value="OMP-like"/>
</dbReference>
<feature type="chain" id="PRO_5045819431" evidence="5">
    <location>
        <begin position="24"/>
        <end position="452"/>
    </location>
</feature>
<dbReference type="Gene3D" id="2.40.160.20">
    <property type="match status" value="2"/>
</dbReference>
<feature type="domain" description="Outer membrane protein beta-barrel" evidence="6">
    <location>
        <begin position="39"/>
        <end position="240"/>
    </location>
</feature>
<evidence type="ECO:0000313" key="8">
    <source>
        <dbReference type="Proteomes" id="UP001243420"/>
    </source>
</evidence>
<reference evidence="7 8" key="1">
    <citation type="submission" date="2023-04" db="EMBL/GenBank/DDBJ databases">
        <title>Jannaschia ovalis sp. nov., a marine bacterium isolated from sea tidal flat.</title>
        <authorList>
            <person name="Kwon D.Y."/>
            <person name="Kim J.-J."/>
        </authorList>
    </citation>
    <scope>NUCLEOTIDE SEQUENCE [LARGE SCALE GENOMIC DNA]</scope>
    <source>
        <strain evidence="7 8">GRR-S6-38</strain>
    </source>
</reference>
<accession>A0ABY8LC02</accession>
<keyword evidence="8" id="KW-1185">Reference proteome</keyword>
<gene>
    <name evidence="7" type="ORF">P8627_12920</name>
</gene>
<sequence length="452" mass="47218">MQYLKTMAGAAIGAIGFAGASGAAGIPSELPADTMVISAAPVSWSGPYAGANLGFGGFGTGVTDLADDMFDGEGAEMNLFGDDFFGGVQAGFNMSSGRLVYGVEVDIQGTGFDETGFMDGDDHRAAASWNWFATLRGRAGVSVDNSLLYVTGGLAYVDADYCGSDGDCTTDGDDQLAFTDGRLGYAVGAGVETKLSGNLSMKAEYLYIDVPEFQKPYDDDEVASFATQAHLFRLGLNYHFGQPSTSLAASSVSFQGGYVSAFGSFGGAGTGVIDLDGDMFDGSGKDEAEMNVFGNGLGFGIGGGYDFDRGDYVLGIVADIQGFSYGESSGIDEDHLASGAWNWIATVRGRAGRKFGKSLLYGTAGIAAINADFCGADGSCITDGDEDLAFDKTVTGYTAGFGVETQLSSKISLQGEYLYLDGDDFTEAYDDDQFANFRTSGHLFRAGLNYRF</sequence>
<name>A0ABY8LC02_9RHOB</name>
<dbReference type="InterPro" id="IPR027385">
    <property type="entry name" value="Beta-barrel_OMP"/>
</dbReference>
<dbReference type="Proteomes" id="UP001243420">
    <property type="component" value="Chromosome"/>
</dbReference>
<dbReference type="EMBL" id="CP122537">
    <property type="protein sequence ID" value="WGH77928.1"/>
    <property type="molecule type" value="Genomic_DNA"/>
</dbReference>
<dbReference type="InterPro" id="IPR011250">
    <property type="entry name" value="OMP/PagP_B-barrel"/>
</dbReference>
<keyword evidence="3" id="KW-0472">Membrane</keyword>
<evidence type="ECO:0000256" key="4">
    <source>
        <dbReference type="ARBA" id="ARBA00038306"/>
    </source>
</evidence>
<dbReference type="SUPFAM" id="SSF56925">
    <property type="entry name" value="OMPA-like"/>
    <property type="match status" value="2"/>
</dbReference>
<feature type="domain" description="Outer membrane protein beta-barrel" evidence="6">
    <location>
        <begin position="248"/>
        <end position="452"/>
    </location>
</feature>
<evidence type="ECO:0000256" key="1">
    <source>
        <dbReference type="ARBA" id="ARBA00004370"/>
    </source>
</evidence>
<evidence type="ECO:0000256" key="2">
    <source>
        <dbReference type="ARBA" id="ARBA00022729"/>
    </source>
</evidence>
<evidence type="ECO:0000256" key="3">
    <source>
        <dbReference type="ARBA" id="ARBA00023136"/>
    </source>
</evidence>
<proteinExistence type="inferred from homology"/>
<feature type="signal peptide" evidence="5">
    <location>
        <begin position="1"/>
        <end position="23"/>
    </location>
</feature>
<comment type="similarity">
    <text evidence="4">Belongs to the Omp25/RopB family.</text>
</comment>
<dbReference type="PANTHER" id="PTHR34001">
    <property type="entry name" value="BLL7405 PROTEIN"/>
    <property type="match status" value="1"/>
</dbReference>